<dbReference type="GO" id="GO:0008270">
    <property type="term" value="F:zinc ion binding"/>
    <property type="evidence" value="ECO:0007669"/>
    <property type="project" value="InterPro"/>
</dbReference>
<dbReference type="STRING" id="1448308.A0A2T2NBA5"/>
<dbReference type="GO" id="GO:0005634">
    <property type="term" value="C:nucleus"/>
    <property type="evidence" value="ECO:0007669"/>
    <property type="project" value="UniProtKB-SubCell"/>
</dbReference>
<evidence type="ECO:0000256" key="6">
    <source>
        <dbReference type="SAM" id="MobiDB-lite"/>
    </source>
</evidence>
<keyword evidence="2" id="KW-0805">Transcription regulation</keyword>
<protein>
    <recommendedName>
        <fullName evidence="7">Xylanolytic transcriptional activator regulatory domain-containing protein</fullName>
    </recommendedName>
</protein>
<evidence type="ECO:0000256" key="1">
    <source>
        <dbReference type="ARBA" id="ARBA00004123"/>
    </source>
</evidence>
<name>A0A2T2NBA5_CORCC</name>
<evidence type="ECO:0000256" key="2">
    <source>
        <dbReference type="ARBA" id="ARBA00023015"/>
    </source>
</evidence>
<dbReference type="EMBL" id="KZ678141">
    <property type="protein sequence ID" value="PSN62725.1"/>
    <property type="molecule type" value="Genomic_DNA"/>
</dbReference>
<dbReference type="GO" id="GO:0006351">
    <property type="term" value="P:DNA-templated transcription"/>
    <property type="evidence" value="ECO:0007669"/>
    <property type="project" value="InterPro"/>
</dbReference>
<dbReference type="GO" id="GO:0000981">
    <property type="term" value="F:DNA-binding transcription factor activity, RNA polymerase II-specific"/>
    <property type="evidence" value="ECO:0007669"/>
    <property type="project" value="TreeGrafter"/>
</dbReference>
<gene>
    <name evidence="8" type="ORF">BS50DRAFT_680083</name>
</gene>
<dbReference type="GO" id="GO:0000976">
    <property type="term" value="F:transcription cis-regulatory region binding"/>
    <property type="evidence" value="ECO:0007669"/>
    <property type="project" value="TreeGrafter"/>
</dbReference>
<feature type="compositionally biased region" description="Basic and acidic residues" evidence="6">
    <location>
        <begin position="80"/>
        <end position="89"/>
    </location>
</feature>
<evidence type="ECO:0000256" key="4">
    <source>
        <dbReference type="ARBA" id="ARBA00023163"/>
    </source>
</evidence>
<evidence type="ECO:0000256" key="3">
    <source>
        <dbReference type="ARBA" id="ARBA00023125"/>
    </source>
</evidence>
<feature type="region of interest" description="Disordered" evidence="6">
    <location>
        <begin position="538"/>
        <end position="565"/>
    </location>
</feature>
<feature type="compositionally biased region" description="Polar residues" evidence="6">
    <location>
        <begin position="17"/>
        <end position="28"/>
    </location>
</feature>
<feature type="compositionally biased region" description="Polar residues" evidence="6">
    <location>
        <begin position="52"/>
        <end position="79"/>
    </location>
</feature>
<dbReference type="Pfam" id="PF04082">
    <property type="entry name" value="Fungal_trans"/>
    <property type="match status" value="1"/>
</dbReference>
<keyword evidence="5" id="KW-0539">Nucleus</keyword>
<accession>A0A2T2NBA5</accession>
<dbReference type="PANTHER" id="PTHR31845:SF17">
    <property type="entry name" value="ZN(II)2CYS6 TRANSCRIPTION FACTOR (EUROFUNG)"/>
    <property type="match status" value="1"/>
</dbReference>
<feature type="region of interest" description="Disordered" evidence="6">
    <location>
        <begin position="17"/>
        <end position="97"/>
    </location>
</feature>
<dbReference type="SMART" id="SM00906">
    <property type="entry name" value="Fungal_trans"/>
    <property type="match status" value="1"/>
</dbReference>
<reference evidence="8 9" key="1">
    <citation type="journal article" date="2018" name="Front. Microbiol.">
        <title>Genome-Wide Analysis of Corynespora cassiicola Leaf Fall Disease Putative Effectors.</title>
        <authorList>
            <person name="Lopez D."/>
            <person name="Ribeiro S."/>
            <person name="Label P."/>
            <person name="Fumanal B."/>
            <person name="Venisse J.S."/>
            <person name="Kohler A."/>
            <person name="de Oliveira R.R."/>
            <person name="Labutti K."/>
            <person name="Lipzen A."/>
            <person name="Lail K."/>
            <person name="Bauer D."/>
            <person name="Ohm R.A."/>
            <person name="Barry K.W."/>
            <person name="Spatafora J."/>
            <person name="Grigoriev I.V."/>
            <person name="Martin F.M."/>
            <person name="Pujade-Renaud V."/>
        </authorList>
    </citation>
    <scope>NUCLEOTIDE SEQUENCE [LARGE SCALE GENOMIC DNA]</scope>
    <source>
        <strain evidence="8 9">Philippines</strain>
    </source>
</reference>
<dbReference type="Proteomes" id="UP000240883">
    <property type="component" value="Unassembled WGS sequence"/>
</dbReference>
<comment type="subcellular location">
    <subcellularLocation>
        <location evidence="1">Nucleus</location>
    </subcellularLocation>
</comment>
<dbReference type="PANTHER" id="PTHR31845">
    <property type="entry name" value="FINGER DOMAIN PROTEIN, PUTATIVE-RELATED"/>
    <property type="match status" value="1"/>
</dbReference>
<dbReference type="AlphaFoldDB" id="A0A2T2NBA5"/>
<dbReference type="InterPro" id="IPR007219">
    <property type="entry name" value="XnlR_reg_dom"/>
</dbReference>
<evidence type="ECO:0000313" key="9">
    <source>
        <dbReference type="Proteomes" id="UP000240883"/>
    </source>
</evidence>
<evidence type="ECO:0000313" key="8">
    <source>
        <dbReference type="EMBL" id="PSN62725.1"/>
    </source>
</evidence>
<dbReference type="CDD" id="cd12148">
    <property type="entry name" value="fungal_TF_MHR"/>
    <property type="match status" value="1"/>
</dbReference>
<feature type="domain" description="Xylanolytic transcriptional activator regulatory" evidence="7">
    <location>
        <begin position="245"/>
        <end position="321"/>
    </location>
</feature>
<dbReference type="InterPro" id="IPR051089">
    <property type="entry name" value="prtT"/>
</dbReference>
<organism evidence="8 9">
    <name type="scientific">Corynespora cassiicola Philippines</name>
    <dbReference type="NCBI Taxonomy" id="1448308"/>
    <lineage>
        <taxon>Eukaryota</taxon>
        <taxon>Fungi</taxon>
        <taxon>Dikarya</taxon>
        <taxon>Ascomycota</taxon>
        <taxon>Pezizomycotina</taxon>
        <taxon>Dothideomycetes</taxon>
        <taxon>Pleosporomycetidae</taxon>
        <taxon>Pleosporales</taxon>
        <taxon>Corynesporascaceae</taxon>
        <taxon>Corynespora</taxon>
    </lineage>
</organism>
<evidence type="ECO:0000256" key="5">
    <source>
        <dbReference type="ARBA" id="ARBA00023242"/>
    </source>
</evidence>
<dbReference type="OrthoDB" id="3163292at2759"/>
<keyword evidence="9" id="KW-1185">Reference proteome</keyword>
<sequence>MTNIATVGIGYTLTTLRSNLSSNPNSGVTEGPANADRPSNELHNQEAVTLLNPRTSRNYNAPNSNGGENTLDLSQQRRSSPSDEQERSSQEFWTQSTGFQPSDILNRQAMKGKFSLQNVLSTTHEEQPEDLQQQLSADDPIVRGLVNLHIAASLFEGFMKHFNPFISQLDPVLHNFDYVRINSSFLFSTVLAAASKSLHPSLYPTLYLHAEDLLVNGFRHGWKSVEVVQSILILTYWKKPDDSRAWLSVGYAIRMAFELGWHKLYRDEPEKVRDIPELEVRKRRNLERTWLVLFVYDRSISLQTGKPWMIERSTFIESANDWYKGLFSIANDRLLSAFVTLRLITSSHFETMNSFGIENQRDKTLQSRSLLRLLDRQIEDWQSRWREVVAEDGEACHSFLVPFYGSYAKLLLFTSPLRASLDLKDIESSVDTEAIWNSCSSALEMLRLVCHTSISPQLYFAQDSVHIMIAYATVFLIKFLVSAPDFIRNEMELAVMDAIRNAAQVFSNQGAPVNTGCGLQARFFDNVICEYENIDRPRRRRKERASHQRSGASGVSHNPTLPAPQISPVEAPEISLTQAMGAQVSQATGGGIGNALHYDSTFSNSDTSPQSSMQEFGFADDEAWATIFANAGFSIDQGAFLPNI</sequence>
<feature type="compositionally biased region" description="Polar residues" evidence="6">
    <location>
        <begin position="548"/>
        <end position="559"/>
    </location>
</feature>
<keyword evidence="4" id="KW-0804">Transcription</keyword>
<proteinExistence type="predicted"/>
<evidence type="ECO:0000259" key="7">
    <source>
        <dbReference type="SMART" id="SM00906"/>
    </source>
</evidence>
<keyword evidence="3" id="KW-0238">DNA-binding</keyword>